<feature type="region of interest" description="Disordered" evidence="1">
    <location>
        <begin position="121"/>
        <end position="154"/>
    </location>
</feature>
<dbReference type="OrthoDB" id="2744000at2759"/>
<dbReference type="EMBL" id="KN837177">
    <property type="protein sequence ID" value="KIJ36501.1"/>
    <property type="molecule type" value="Genomic_DNA"/>
</dbReference>
<dbReference type="Proteomes" id="UP000054279">
    <property type="component" value="Unassembled WGS sequence"/>
</dbReference>
<gene>
    <name evidence="2" type="ORF">M422DRAFT_261053</name>
</gene>
<proteinExistence type="predicted"/>
<name>A0A0C9VGN0_SPHS4</name>
<feature type="compositionally biased region" description="Pro residues" evidence="1">
    <location>
        <begin position="140"/>
        <end position="154"/>
    </location>
</feature>
<protein>
    <submittedName>
        <fullName evidence="2">Uncharacterized protein</fullName>
    </submittedName>
</protein>
<feature type="compositionally biased region" description="Gly residues" evidence="1">
    <location>
        <begin position="81"/>
        <end position="90"/>
    </location>
</feature>
<dbReference type="HOGENOM" id="CLU_866449_0_0_1"/>
<sequence length="321" mass="34973">MFIFHCFLFPLRRELNSFSIIPGRRGRIEPILGCDFPPGSLRNGTTLVRRAIPSFELNQIAPSDGNSPPPTATGAAAAGGTSNGTIGGSGITTASPRSLDRITDVEQQIRRLTSLVEALADKTTPAGPPVNQEGPQTNPAEPPPPSGPPGLPYPYPYPYPQYPAYGYPPPPPPQGMPPPPPVVSPIEMFIPPATLNPAAGRSFDRIFHNIDAALRMTIARHEFKPIQLYKLDPLGKEAFKAKTFEFSEDGVTQRDREPTSKDYPTQRSLFQPFGRYLQLLHHFVIAAGNTDNSLAVVYATLDYANQLHAYAAICQIPLRVP</sequence>
<evidence type="ECO:0000256" key="1">
    <source>
        <dbReference type="SAM" id="MobiDB-lite"/>
    </source>
</evidence>
<feature type="region of interest" description="Disordered" evidence="1">
    <location>
        <begin position="59"/>
        <end position="99"/>
    </location>
</feature>
<accession>A0A0C9VGN0</accession>
<dbReference type="AlphaFoldDB" id="A0A0C9VGN0"/>
<reference evidence="2 3" key="1">
    <citation type="submission" date="2014-06" db="EMBL/GenBank/DDBJ databases">
        <title>Evolutionary Origins and Diversification of the Mycorrhizal Mutualists.</title>
        <authorList>
            <consortium name="DOE Joint Genome Institute"/>
            <consortium name="Mycorrhizal Genomics Consortium"/>
            <person name="Kohler A."/>
            <person name="Kuo A."/>
            <person name="Nagy L.G."/>
            <person name="Floudas D."/>
            <person name="Copeland A."/>
            <person name="Barry K.W."/>
            <person name="Cichocki N."/>
            <person name="Veneault-Fourrey C."/>
            <person name="LaButti K."/>
            <person name="Lindquist E.A."/>
            <person name="Lipzen A."/>
            <person name="Lundell T."/>
            <person name="Morin E."/>
            <person name="Murat C."/>
            <person name="Riley R."/>
            <person name="Ohm R."/>
            <person name="Sun H."/>
            <person name="Tunlid A."/>
            <person name="Henrissat B."/>
            <person name="Grigoriev I.V."/>
            <person name="Hibbett D.S."/>
            <person name="Martin F."/>
        </authorList>
    </citation>
    <scope>NUCLEOTIDE SEQUENCE [LARGE SCALE GENOMIC DNA]</scope>
    <source>
        <strain evidence="2 3">SS14</strain>
    </source>
</reference>
<organism evidence="2 3">
    <name type="scientific">Sphaerobolus stellatus (strain SS14)</name>
    <dbReference type="NCBI Taxonomy" id="990650"/>
    <lineage>
        <taxon>Eukaryota</taxon>
        <taxon>Fungi</taxon>
        <taxon>Dikarya</taxon>
        <taxon>Basidiomycota</taxon>
        <taxon>Agaricomycotina</taxon>
        <taxon>Agaricomycetes</taxon>
        <taxon>Phallomycetidae</taxon>
        <taxon>Geastrales</taxon>
        <taxon>Sphaerobolaceae</taxon>
        <taxon>Sphaerobolus</taxon>
    </lineage>
</organism>
<keyword evidence="3" id="KW-1185">Reference proteome</keyword>
<evidence type="ECO:0000313" key="3">
    <source>
        <dbReference type="Proteomes" id="UP000054279"/>
    </source>
</evidence>
<evidence type="ECO:0000313" key="2">
    <source>
        <dbReference type="EMBL" id="KIJ36501.1"/>
    </source>
</evidence>